<protein>
    <submittedName>
        <fullName evidence="2">Uncharacterized protein</fullName>
    </submittedName>
</protein>
<evidence type="ECO:0000313" key="3">
    <source>
        <dbReference type="Proteomes" id="UP000260025"/>
    </source>
</evidence>
<evidence type="ECO:0000256" key="1">
    <source>
        <dbReference type="SAM" id="Phobius"/>
    </source>
</evidence>
<organism evidence="2 3">
    <name type="scientific">Clostridium innocuum</name>
    <dbReference type="NCBI Taxonomy" id="1522"/>
    <lineage>
        <taxon>Bacteria</taxon>
        <taxon>Bacillati</taxon>
        <taxon>Bacillota</taxon>
        <taxon>Clostridia</taxon>
        <taxon>Eubacteriales</taxon>
        <taxon>Clostridiaceae</taxon>
        <taxon>Clostridium</taxon>
    </lineage>
</organism>
<sequence>MKRYELIESYDQSCTVQKGIQIRCFSVEAFEHLQRKGAIIVGSVHGKGKHTLGTVSIDGMEMDFQDLEYNRHLYKPAGYIQCEDETYLVVLKRSWIKLLLLLLLLLLLVCGSLFYFLNRESGPDLEPGLQQFQAAKGLPDDYGKTSFIIPAYNKINMQADTDQAGAALWNPEKNQVYFKFVIELRSNHSVIYESRLVPPGMAIRNITFNRSFAKGEYPITIRVKTFDVTDYKQELNSGEVQTVLVALESKK</sequence>
<dbReference type="RefSeq" id="WP_117444449.1">
    <property type="nucleotide sequence ID" value="NZ_JAJFEN010000004.1"/>
</dbReference>
<dbReference type="AlphaFoldDB" id="A0A3E2VKR9"/>
<proteinExistence type="predicted"/>
<evidence type="ECO:0000313" key="2">
    <source>
        <dbReference type="EMBL" id="RGC11344.1"/>
    </source>
</evidence>
<dbReference type="EMBL" id="QVEV01000037">
    <property type="protein sequence ID" value="RGC11344.1"/>
    <property type="molecule type" value="Genomic_DNA"/>
</dbReference>
<dbReference type="Proteomes" id="UP000260025">
    <property type="component" value="Unassembled WGS sequence"/>
</dbReference>
<comment type="caution">
    <text evidence="2">The sequence shown here is derived from an EMBL/GenBank/DDBJ whole genome shotgun (WGS) entry which is preliminary data.</text>
</comment>
<name>A0A3E2VKR9_CLOIN</name>
<dbReference type="OrthoDB" id="1656090at2"/>
<reference evidence="2 3" key="1">
    <citation type="submission" date="2018-08" db="EMBL/GenBank/DDBJ databases">
        <title>A genome reference for cultivated species of the human gut microbiota.</title>
        <authorList>
            <person name="Zou Y."/>
            <person name="Xue W."/>
            <person name="Luo G."/>
        </authorList>
    </citation>
    <scope>NUCLEOTIDE SEQUENCE [LARGE SCALE GENOMIC DNA]</scope>
    <source>
        <strain evidence="2 3">OF01-2LB</strain>
    </source>
</reference>
<feature type="transmembrane region" description="Helical" evidence="1">
    <location>
        <begin position="98"/>
        <end position="117"/>
    </location>
</feature>
<keyword evidence="1" id="KW-0472">Membrane</keyword>
<keyword evidence="1" id="KW-0812">Transmembrane</keyword>
<accession>A0A3E2VKR9</accession>
<keyword evidence="1" id="KW-1133">Transmembrane helix</keyword>
<gene>
    <name evidence="2" type="ORF">DXA38_18255</name>
</gene>